<accession>A0AC35FU68</accession>
<reference evidence="2" key="1">
    <citation type="submission" date="2022-11" db="UniProtKB">
        <authorList>
            <consortium name="WormBaseParasite"/>
        </authorList>
    </citation>
    <scope>IDENTIFICATION</scope>
</reference>
<proteinExistence type="predicted"/>
<protein>
    <submittedName>
        <fullName evidence="2">Killer toxin Kp4 domain-containing protein</fullName>
    </submittedName>
</protein>
<name>A0AC35FU68_9BILA</name>
<evidence type="ECO:0000313" key="1">
    <source>
        <dbReference type="Proteomes" id="UP000887580"/>
    </source>
</evidence>
<dbReference type="WBParaSite" id="PS1159_v2.g20906.t1">
    <property type="protein sequence ID" value="PS1159_v2.g20906.t1"/>
    <property type="gene ID" value="PS1159_v2.g20906"/>
</dbReference>
<organism evidence="1 2">
    <name type="scientific">Panagrolaimus sp. PS1159</name>
    <dbReference type="NCBI Taxonomy" id="55785"/>
    <lineage>
        <taxon>Eukaryota</taxon>
        <taxon>Metazoa</taxon>
        <taxon>Ecdysozoa</taxon>
        <taxon>Nematoda</taxon>
        <taxon>Chromadorea</taxon>
        <taxon>Rhabditida</taxon>
        <taxon>Tylenchina</taxon>
        <taxon>Panagrolaimomorpha</taxon>
        <taxon>Panagrolaimoidea</taxon>
        <taxon>Panagrolaimidae</taxon>
        <taxon>Panagrolaimus</taxon>
    </lineage>
</organism>
<sequence length="139" mass="14615">MLLKLVLFFSLTSAVIGLGINCRGSGACTSKDALGTLNNLIQGIQGSRQYNNGEHIACVGRGKGIIGLINPNDGYCLFLQGTANGINGDRIKQLIALLMEHGCKGCGSIPINYPDNNPDNGILTSNYVSNKDNPCDGLC</sequence>
<evidence type="ECO:0000313" key="2">
    <source>
        <dbReference type="WBParaSite" id="PS1159_v2.g20906.t1"/>
    </source>
</evidence>
<dbReference type="Proteomes" id="UP000887580">
    <property type="component" value="Unplaced"/>
</dbReference>